<dbReference type="SUPFAM" id="SSF52821">
    <property type="entry name" value="Rhodanese/Cell cycle control phosphatase"/>
    <property type="match status" value="1"/>
</dbReference>
<dbReference type="InterPro" id="IPR036873">
    <property type="entry name" value="Rhodanese-like_dom_sf"/>
</dbReference>
<dbReference type="EMBL" id="CAEZSR010000196">
    <property type="protein sequence ID" value="CAB4586861.1"/>
    <property type="molecule type" value="Genomic_DNA"/>
</dbReference>
<name>A0A6J6FD87_9ZZZZ</name>
<feature type="domain" description="Rhodanese" evidence="1">
    <location>
        <begin position="19"/>
        <end position="106"/>
    </location>
</feature>
<dbReference type="PANTHER" id="PTHR43031">
    <property type="entry name" value="FAD-DEPENDENT OXIDOREDUCTASE"/>
    <property type="match status" value="1"/>
</dbReference>
<dbReference type="PROSITE" id="PS50206">
    <property type="entry name" value="RHODANESE_3"/>
    <property type="match status" value="1"/>
</dbReference>
<dbReference type="CDD" id="cd00158">
    <property type="entry name" value="RHOD"/>
    <property type="match status" value="1"/>
</dbReference>
<dbReference type="PANTHER" id="PTHR43031:SF1">
    <property type="entry name" value="PYRIDINE NUCLEOTIDE-DISULPHIDE OXIDOREDUCTASE"/>
    <property type="match status" value="1"/>
</dbReference>
<reference evidence="2" key="1">
    <citation type="submission" date="2020-05" db="EMBL/GenBank/DDBJ databases">
        <authorList>
            <person name="Chiriac C."/>
            <person name="Salcher M."/>
            <person name="Ghai R."/>
            <person name="Kavagutti S V."/>
        </authorList>
    </citation>
    <scope>NUCLEOTIDE SEQUENCE</scope>
</reference>
<protein>
    <submittedName>
        <fullName evidence="2">Unannotated protein</fullName>
    </submittedName>
</protein>
<evidence type="ECO:0000259" key="1">
    <source>
        <dbReference type="PROSITE" id="PS50206"/>
    </source>
</evidence>
<dbReference type="AlphaFoldDB" id="A0A6J6FD87"/>
<dbReference type="Pfam" id="PF00581">
    <property type="entry name" value="Rhodanese"/>
    <property type="match status" value="1"/>
</dbReference>
<sequence length="115" mass="12647">MSALGVLPECTPAEATAAQREGAFLLDVREYEEWMAGHVDGAVHVPMQQLPERLAEFPTDRRIVCICRSGNRSGQVTAWLLRQGYDAINMAGGMRQWHAEQLPFVNANGNPGVVL</sequence>
<organism evidence="2">
    <name type="scientific">freshwater metagenome</name>
    <dbReference type="NCBI Taxonomy" id="449393"/>
    <lineage>
        <taxon>unclassified sequences</taxon>
        <taxon>metagenomes</taxon>
        <taxon>ecological metagenomes</taxon>
    </lineage>
</organism>
<dbReference type="SMART" id="SM00450">
    <property type="entry name" value="RHOD"/>
    <property type="match status" value="1"/>
</dbReference>
<proteinExistence type="predicted"/>
<evidence type="ECO:0000313" key="2">
    <source>
        <dbReference type="EMBL" id="CAB4586861.1"/>
    </source>
</evidence>
<accession>A0A6J6FD87</accession>
<dbReference type="InterPro" id="IPR001763">
    <property type="entry name" value="Rhodanese-like_dom"/>
</dbReference>
<dbReference type="Gene3D" id="3.40.250.10">
    <property type="entry name" value="Rhodanese-like domain"/>
    <property type="match status" value="1"/>
</dbReference>
<gene>
    <name evidence="2" type="ORF">UFOPK1493_03486</name>
</gene>
<dbReference type="InterPro" id="IPR050229">
    <property type="entry name" value="GlpE_sulfurtransferase"/>
</dbReference>